<keyword evidence="6 7" id="KW-0472">Membrane</keyword>
<name>A0A1E3AEL7_9FIRM</name>
<evidence type="ECO:0000256" key="1">
    <source>
        <dbReference type="ARBA" id="ARBA00004651"/>
    </source>
</evidence>
<comment type="similarity">
    <text evidence="7">Belongs to the binding-protein-dependent transport system permease family.</text>
</comment>
<evidence type="ECO:0000313" key="9">
    <source>
        <dbReference type="EMBL" id="ODM07119.1"/>
    </source>
</evidence>
<dbReference type="PANTHER" id="PTHR43744">
    <property type="entry name" value="ABC TRANSPORTER PERMEASE PROTEIN MG189-RELATED-RELATED"/>
    <property type="match status" value="1"/>
</dbReference>
<sequence>MKQRVKEKKEVPQDKAVSIFFNTVGILILIVEAYPLIYVLSASFSSSDAISLGKVYLWPVEFSMEGYKMLVQNSQILNGFKNNIIYMGLGVLLNMSLTMLLAFPLSRKELPGRNLLTVFIAVTMYVSGGLIPTFLLVSKLELVDTLWGLILPTAISTTNMIIMRTYFNSTIPEELREAAFLDGCSYTKYFLRIEIPLSAPILAVIALYYAVDSWNTYFNALIYLRSTEKANLQLVLRDILLANQVSSGDGSYVENSKLGVMIKYAVIVVSCVPMLIVYPFVQRYFTKGVMIGSIKG</sequence>
<feature type="domain" description="ABC transmembrane type-1" evidence="8">
    <location>
        <begin position="80"/>
        <end position="279"/>
    </location>
</feature>
<dbReference type="GO" id="GO:0005886">
    <property type="term" value="C:plasma membrane"/>
    <property type="evidence" value="ECO:0007669"/>
    <property type="project" value="UniProtKB-SubCell"/>
</dbReference>
<feature type="transmembrane region" description="Helical" evidence="7">
    <location>
        <begin position="115"/>
        <end position="137"/>
    </location>
</feature>
<dbReference type="GO" id="GO:0055085">
    <property type="term" value="P:transmembrane transport"/>
    <property type="evidence" value="ECO:0007669"/>
    <property type="project" value="InterPro"/>
</dbReference>
<evidence type="ECO:0000256" key="2">
    <source>
        <dbReference type="ARBA" id="ARBA00022448"/>
    </source>
</evidence>
<evidence type="ECO:0000256" key="4">
    <source>
        <dbReference type="ARBA" id="ARBA00022692"/>
    </source>
</evidence>
<keyword evidence="5 7" id="KW-1133">Transmembrane helix</keyword>
<dbReference type="InterPro" id="IPR000515">
    <property type="entry name" value="MetI-like"/>
</dbReference>
<evidence type="ECO:0000256" key="6">
    <source>
        <dbReference type="ARBA" id="ARBA00023136"/>
    </source>
</evidence>
<dbReference type="SUPFAM" id="SSF161098">
    <property type="entry name" value="MetI-like"/>
    <property type="match status" value="1"/>
</dbReference>
<keyword evidence="4 7" id="KW-0812">Transmembrane</keyword>
<evidence type="ECO:0000256" key="5">
    <source>
        <dbReference type="ARBA" id="ARBA00022989"/>
    </source>
</evidence>
<dbReference type="AlphaFoldDB" id="A0A1E3AEL7"/>
<evidence type="ECO:0000313" key="10">
    <source>
        <dbReference type="Proteomes" id="UP000094067"/>
    </source>
</evidence>
<organism evidence="9 10">
    <name type="scientific">Eisenbergiella tayi</name>
    <dbReference type="NCBI Taxonomy" id="1432052"/>
    <lineage>
        <taxon>Bacteria</taxon>
        <taxon>Bacillati</taxon>
        <taxon>Bacillota</taxon>
        <taxon>Clostridia</taxon>
        <taxon>Lachnospirales</taxon>
        <taxon>Lachnospiraceae</taxon>
        <taxon>Eisenbergiella</taxon>
    </lineage>
</organism>
<dbReference type="Proteomes" id="UP000094067">
    <property type="component" value="Unassembled WGS sequence"/>
</dbReference>
<feature type="transmembrane region" description="Helical" evidence="7">
    <location>
        <begin position="20"/>
        <end position="40"/>
    </location>
</feature>
<dbReference type="Gene3D" id="1.10.3720.10">
    <property type="entry name" value="MetI-like"/>
    <property type="match status" value="1"/>
</dbReference>
<dbReference type="RefSeq" id="WP_069152844.1">
    <property type="nucleotide sequence ID" value="NZ_MCGH01000002.1"/>
</dbReference>
<dbReference type="PATRIC" id="fig|1432052.4.peg.3355"/>
<dbReference type="InterPro" id="IPR035906">
    <property type="entry name" value="MetI-like_sf"/>
</dbReference>
<feature type="transmembrane region" description="Helical" evidence="7">
    <location>
        <begin position="149"/>
        <end position="168"/>
    </location>
</feature>
<proteinExistence type="inferred from homology"/>
<dbReference type="Pfam" id="PF00528">
    <property type="entry name" value="BPD_transp_1"/>
    <property type="match status" value="1"/>
</dbReference>
<feature type="transmembrane region" description="Helical" evidence="7">
    <location>
        <begin position="261"/>
        <end position="281"/>
    </location>
</feature>
<dbReference type="CDD" id="cd06261">
    <property type="entry name" value="TM_PBP2"/>
    <property type="match status" value="1"/>
</dbReference>
<comment type="subcellular location">
    <subcellularLocation>
        <location evidence="1 7">Cell membrane</location>
        <topology evidence="1 7">Multi-pass membrane protein</topology>
    </subcellularLocation>
</comment>
<dbReference type="PANTHER" id="PTHR43744:SF9">
    <property type="entry name" value="POLYGALACTURONAN_RHAMNOGALACTURONAN TRANSPORT SYSTEM PERMEASE PROTEIN YTCP"/>
    <property type="match status" value="1"/>
</dbReference>
<reference evidence="9 10" key="1">
    <citation type="submission" date="2016-07" db="EMBL/GenBank/DDBJ databases">
        <title>Characterization of isolates of Eisenbergiella tayi derived from blood cultures, using whole genome sequencing.</title>
        <authorList>
            <person name="Burdz T."/>
            <person name="Wiebe D."/>
            <person name="Huynh C."/>
            <person name="Bernard K."/>
        </authorList>
    </citation>
    <scope>NUCLEOTIDE SEQUENCE [LARGE SCALE GENOMIC DNA]</scope>
    <source>
        <strain evidence="9 10">NML 110608</strain>
    </source>
</reference>
<evidence type="ECO:0000256" key="3">
    <source>
        <dbReference type="ARBA" id="ARBA00022475"/>
    </source>
</evidence>
<keyword evidence="3" id="KW-1003">Cell membrane</keyword>
<evidence type="ECO:0000256" key="7">
    <source>
        <dbReference type="RuleBase" id="RU363032"/>
    </source>
</evidence>
<feature type="transmembrane region" description="Helical" evidence="7">
    <location>
        <begin position="189"/>
        <end position="211"/>
    </location>
</feature>
<comment type="caution">
    <text evidence="9">The sequence shown here is derived from an EMBL/GenBank/DDBJ whole genome shotgun (WGS) entry which is preliminary data.</text>
</comment>
<protein>
    <submittedName>
        <fullName evidence="9">L-arabinose transport system permease protein AraQ</fullName>
    </submittedName>
</protein>
<gene>
    <name evidence="9" type="primary">araQ_67</name>
    <name evidence="9" type="ORF">BEI61_03009</name>
</gene>
<accession>A0A1E3AEL7</accession>
<dbReference type="EMBL" id="MCGH01000002">
    <property type="protein sequence ID" value="ODM07119.1"/>
    <property type="molecule type" value="Genomic_DNA"/>
</dbReference>
<feature type="transmembrane region" description="Helical" evidence="7">
    <location>
        <begin position="84"/>
        <end position="103"/>
    </location>
</feature>
<evidence type="ECO:0000259" key="8">
    <source>
        <dbReference type="PROSITE" id="PS50928"/>
    </source>
</evidence>
<dbReference type="PROSITE" id="PS50928">
    <property type="entry name" value="ABC_TM1"/>
    <property type="match status" value="1"/>
</dbReference>
<keyword evidence="2 7" id="KW-0813">Transport</keyword>